<evidence type="ECO:0000256" key="6">
    <source>
        <dbReference type="ARBA" id="ARBA00043993"/>
    </source>
</evidence>
<feature type="transmembrane region" description="Helical" evidence="7">
    <location>
        <begin position="150"/>
        <end position="167"/>
    </location>
</feature>
<feature type="transmembrane region" description="Helical" evidence="7">
    <location>
        <begin position="76"/>
        <end position="94"/>
    </location>
</feature>
<dbReference type="GO" id="GO:0005886">
    <property type="term" value="C:plasma membrane"/>
    <property type="evidence" value="ECO:0007669"/>
    <property type="project" value="UniProtKB-SubCell"/>
</dbReference>
<evidence type="ECO:0000313" key="9">
    <source>
        <dbReference type="EMBL" id="XCB34514.1"/>
    </source>
</evidence>
<evidence type="ECO:0000256" key="1">
    <source>
        <dbReference type="ARBA" id="ARBA00004651"/>
    </source>
</evidence>
<reference evidence="9" key="1">
    <citation type="submission" date="2023-08" db="EMBL/GenBank/DDBJ databases">
        <authorList>
            <person name="Messyasz A."/>
            <person name="Mannisto M.K."/>
            <person name="Kerkhof L.J."/>
            <person name="Haggblom M."/>
        </authorList>
    </citation>
    <scope>NUCLEOTIDE SEQUENCE</scope>
    <source>
        <strain evidence="9">X5P6</strain>
    </source>
</reference>
<keyword evidence="2" id="KW-1003">Cell membrane</keyword>
<evidence type="ECO:0000256" key="2">
    <source>
        <dbReference type="ARBA" id="ARBA00022475"/>
    </source>
</evidence>
<evidence type="ECO:0000256" key="3">
    <source>
        <dbReference type="ARBA" id="ARBA00022692"/>
    </source>
</evidence>
<accession>A0AAU7ZU98</accession>
<keyword evidence="3 7" id="KW-0812">Transmembrane</keyword>
<name>A0AAU7ZU98_9BACT</name>
<comment type="subcellular location">
    <subcellularLocation>
        <location evidence="1">Cell membrane</location>
        <topology evidence="1">Multi-pass membrane protein</topology>
    </subcellularLocation>
</comment>
<dbReference type="Pfam" id="PF13515">
    <property type="entry name" value="FUSC_2"/>
    <property type="match status" value="1"/>
</dbReference>
<dbReference type="KEGG" id="tpsc:RBB77_06395"/>
<keyword evidence="5 7" id="KW-0472">Membrane</keyword>
<gene>
    <name evidence="9" type="ORF">RBB77_06395</name>
</gene>
<reference evidence="9" key="2">
    <citation type="journal article" date="2024" name="Environ. Microbiol.">
        <title>Genome analysis and description of Tunturibacter gen. nov. expands the diversity of Terriglobia in tundra soils.</title>
        <authorList>
            <person name="Messyasz A."/>
            <person name="Mannisto M.K."/>
            <person name="Kerkhof L.J."/>
            <person name="Haggblom M.M."/>
        </authorList>
    </citation>
    <scope>NUCLEOTIDE SEQUENCE</scope>
    <source>
        <strain evidence="9">X5P6</strain>
    </source>
</reference>
<feature type="transmembrane region" description="Helical" evidence="7">
    <location>
        <begin position="100"/>
        <end position="116"/>
    </location>
</feature>
<feature type="domain" description="Integral membrane bound transporter" evidence="8">
    <location>
        <begin position="37"/>
        <end position="160"/>
    </location>
</feature>
<keyword evidence="4 7" id="KW-1133">Transmembrane helix</keyword>
<dbReference type="AlphaFoldDB" id="A0AAU7ZU98"/>
<evidence type="ECO:0000256" key="5">
    <source>
        <dbReference type="ARBA" id="ARBA00023136"/>
    </source>
</evidence>
<evidence type="ECO:0000256" key="4">
    <source>
        <dbReference type="ARBA" id="ARBA00022989"/>
    </source>
</evidence>
<organism evidence="9">
    <name type="scientific">Tunturiibacter psychrotolerans</name>
    <dbReference type="NCBI Taxonomy" id="3069686"/>
    <lineage>
        <taxon>Bacteria</taxon>
        <taxon>Pseudomonadati</taxon>
        <taxon>Acidobacteriota</taxon>
        <taxon>Terriglobia</taxon>
        <taxon>Terriglobales</taxon>
        <taxon>Acidobacteriaceae</taxon>
        <taxon>Tunturiibacter</taxon>
    </lineage>
</organism>
<sequence length="178" mass="19007">MSTNAESHEGKVVSWWEQKNFAKQGVGALKTGLAAILCMWLGDMIGLIHSYWAAVSAIVVMGFDTTLTFASCRDRILGTAIGAFLGWLTCYIWHDHYVVYGLAVAVCIFVCSAFAFDKAGRLAAVTLSIIVLVSIDGSPGRAAIARFSEVGFGIVVALAVTMLVFPSRPEKAAIKASI</sequence>
<proteinExistence type="inferred from homology"/>
<dbReference type="RefSeq" id="WP_353065733.1">
    <property type="nucleotide sequence ID" value="NZ_CP132942.1"/>
</dbReference>
<dbReference type="EMBL" id="CP132942">
    <property type="protein sequence ID" value="XCB34514.1"/>
    <property type="molecule type" value="Genomic_DNA"/>
</dbReference>
<dbReference type="PANTHER" id="PTHR30509:SF9">
    <property type="entry name" value="MULTIDRUG RESISTANCE PROTEIN MDTO"/>
    <property type="match status" value="1"/>
</dbReference>
<comment type="similarity">
    <text evidence="6">Belongs to the YccS/YhfK family.</text>
</comment>
<evidence type="ECO:0000259" key="8">
    <source>
        <dbReference type="Pfam" id="PF13515"/>
    </source>
</evidence>
<protein>
    <submittedName>
        <fullName evidence="9">FUSC family protein</fullName>
    </submittedName>
</protein>
<dbReference type="PANTHER" id="PTHR30509">
    <property type="entry name" value="P-HYDROXYBENZOIC ACID EFFLUX PUMP SUBUNIT-RELATED"/>
    <property type="match status" value="1"/>
</dbReference>
<evidence type="ECO:0000256" key="7">
    <source>
        <dbReference type="SAM" id="Phobius"/>
    </source>
</evidence>
<feature type="transmembrane region" description="Helical" evidence="7">
    <location>
        <begin position="123"/>
        <end position="144"/>
    </location>
</feature>
<dbReference type="InterPro" id="IPR049453">
    <property type="entry name" value="Memb_transporter_dom"/>
</dbReference>